<dbReference type="PROSITE" id="PS00758">
    <property type="entry name" value="ARGE_DAPE_CPG2_1"/>
    <property type="match status" value="1"/>
</dbReference>
<evidence type="ECO:0000256" key="5">
    <source>
        <dbReference type="ARBA" id="ARBA00022833"/>
    </source>
</evidence>
<dbReference type="EMBL" id="JBHRZH010000036">
    <property type="protein sequence ID" value="MFC3764889.1"/>
    <property type="molecule type" value="Genomic_DNA"/>
</dbReference>
<dbReference type="Gene3D" id="1.10.150.900">
    <property type="match status" value="1"/>
</dbReference>
<gene>
    <name evidence="7" type="ORF">ACFOUW_28905</name>
</gene>
<reference evidence="8" key="1">
    <citation type="journal article" date="2019" name="Int. J. Syst. Evol. Microbiol.">
        <title>The Global Catalogue of Microorganisms (GCM) 10K type strain sequencing project: providing services to taxonomists for standard genome sequencing and annotation.</title>
        <authorList>
            <consortium name="The Broad Institute Genomics Platform"/>
            <consortium name="The Broad Institute Genome Sequencing Center for Infectious Disease"/>
            <person name="Wu L."/>
            <person name="Ma J."/>
        </authorList>
    </citation>
    <scope>NUCLEOTIDE SEQUENCE [LARGE SCALE GENOMIC DNA]</scope>
    <source>
        <strain evidence="8">CGMCC 4.7241</strain>
    </source>
</reference>
<evidence type="ECO:0000256" key="2">
    <source>
        <dbReference type="ARBA" id="ARBA00006247"/>
    </source>
</evidence>
<evidence type="ECO:0000256" key="4">
    <source>
        <dbReference type="ARBA" id="ARBA00022801"/>
    </source>
</evidence>
<dbReference type="Proteomes" id="UP001595699">
    <property type="component" value="Unassembled WGS sequence"/>
</dbReference>
<dbReference type="NCBIfam" id="NF005913">
    <property type="entry name" value="PRK07906.1"/>
    <property type="match status" value="1"/>
</dbReference>
<dbReference type="Gene3D" id="3.40.630.10">
    <property type="entry name" value="Zn peptidases"/>
    <property type="match status" value="1"/>
</dbReference>
<dbReference type="PANTHER" id="PTHR43808:SF8">
    <property type="entry name" value="PEPTIDASE M20 DIMERISATION DOMAIN-CONTAINING PROTEIN"/>
    <property type="match status" value="1"/>
</dbReference>
<comment type="cofactor">
    <cofactor evidence="1">
        <name>Zn(2+)</name>
        <dbReference type="ChEBI" id="CHEBI:29105"/>
    </cofactor>
</comment>
<keyword evidence="5" id="KW-0862">Zinc</keyword>
<keyword evidence="3" id="KW-0479">Metal-binding</keyword>
<dbReference type="RefSeq" id="WP_205119426.1">
    <property type="nucleotide sequence ID" value="NZ_JAFBCM010000001.1"/>
</dbReference>
<evidence type="ECO:0000313" key="7">
    <source>
        <dbReference type="EMBL" id="MFC3764889.1"/>
    </source>
</evidence>
<name>A0ABV7YLN4_9ACTN</name>
<evidence type="ECO:0000313" key="8">
    <source>
        <dbReference type="Proteomes" id="UP001595699"/>
    </source>
</evidence>
<keyword evidence="4" id="KW-0378">Hydrolase</keyword>
<feature type="domain" description="Peptidase M20 dimerisation" evidence="6">
    <location>
        <begin position="198"/>
        <end position="333"/>
    </location>
</feature>
<accession>A0ABV7YLN4</accession>
<dbReference type="InterPro" id="IPR050072">
    <property type="entry name" value="Peptidase_M20A"/>
</dbReference>
<dbReference type="Gene3D" id="3.30.70.360">
    <property type="match status" value="1"/>
</dbReference>
<dbReference type="SUPFAM" id="SSF55031">
    <property type="entry name" value="Bacterial exopeptidase dimerisation domain"/>
    <property type="match status" value="1"/>
</dbReference>
<dbReference type="InterPro" id="IPR036264">
    <property type="entry name" value="Bact_exopeptidase_dim_dom"/>
</dbReference>
<dbReference type="InterPro" id="IPR002933">
    <property type="entry name" value="Peptidase_M20"/>
</dbReference>
<dbReference type="InterPro" id="IPR001261">
    <property type="entry name" value="ArgE/DapE_CS"/>
</dbReference>
<organism evidence="7 8">
    <name type="scientific">Tenggerimyces flavus</name>
    <dbReference type="NCBI Taxonomy" id="1708749"/>
    <lineage>
        <taxon>Bacteria</taxon>
        <taxon>Bacillati</taxon>
        <taxon>Actinomycetota</taxon>
        <taxon>Actinomycetes</taxon>
        <taxon>Propionibacteriales</taxon>
        <taxon>Nocardioidaceae</taxon>
        <taxon>Tenggerimyces</taxon>
    </lineage>
</organism>
<dbReference type="SUPFAM" id="SSF53187">
    <property type="entry name" value="Zn-dependent exopeptidases"/>
    <property type="match status" value="1"/>
</dbReference>
<dbReference type="Pfam" id="PF07687">
    <property type="entry name" value="M20_dimer"/>
    <property type="match status" value="1"/>
</dbReference>
<comment type="similarity">
    <text evidence="2">Belongs to the peptidase M20A family.</text>
</comment>
<keyword evidence="8" id="KW-1185">Reference proteome</keyword>
<dbReference type="Pfam" id="PF01546">
    <property type="entry name" value="Peptidase_M20"/>
    <property type="match status" value="1"/>
</dbReference>
<comment type="caution">
    <text evidence="7">The sequence shown here is derived from an EMBL/GenBank/DDBJ whole genome shotgun (WGS) entry which is preliminary data.</text>
</comment>
<dbReference type="PANTHER" id="PTHR43808">
    <property type="entry name" value="ACETYLORNITHINE DEACETYLASE"/>
    <property type="match status" value="1"/>
</dbReference>
<evidence type="ECO:0000259" key="6">
    <source>
        <dbReference type="Pfam" id="PF07687"/>
    </source>
</evidence>
<dbReference type="InterPro" id="IPR011650">
    <property type="entry name" value="Peptidase_M20_dimer"/>
</dbReference>
<evidence type="ECO:0000256" key="1">
    <source>
        <dbReference type="ARBA" id="ARBA00001947"/>
    </source>
</evidence>
<dbReference type="PIRSF" id="PIRSF036696">
    <property type="entry name" value="ACY-1"/>
    <property type="match status" value="1"/>
</dbReference>
<evidence type="ECO:0000256" key="3">
    <source>
        <dbReference type="ARBA" id="ARBA00022723"/>
    </source>
</evidence>
<protein>
    <submittedName>
        <fullName evidence="7">M20/M25/M40 family metallo-hydrolase</fullName>
    </submittedName>
</protein>
<proteinExistence type="inferred from homology"/>
<sequence>MTTTSPLRPEDTVVELTADLVRFDTTNFGKGESRGERECAEYVAAKLASVGLEPTVLESAPRRANVVVRIPGADPGLDALLVHGHLDVVPAEAKDWTHDPFSGAIEDGCLWGRGALDMKAMCASMLASALSWAQRGVRPKRDVVFAFVADEEDNGEYGAEFLATKHADLLEGCVAGISESGGMTNHVNGIRLYPVGAAERGTMHLKLTAHGRAGHGSRPNDENPVTRLVTTMSRIASYKWPIRLTPTVRAYLERTSAALGIAISLDDVDGAVELLGAAGQLVIPTVRNSSTPTMLEAGYKVNVIPSVAYGQVDVRVLPGSEDEVLATIDSLLEPGVVREFVSRSTAVSAPIDTPWFEAMASALRAEDPEAVVVPFCMGGGTDAKAFAPLGIAGYGFAPLYFPEGFPSRQLAHGVDERVPLEGLTFGARVLDRFLLSV</sequence>